<feature type="region of interest" description="Disordered" evidence="1">
    <location>
        <begin position="1"/>
        <end position="31"/>
    </location>
</feature>
<evidence type="ECO:0000259" key="3">
    <source>
        <dbReference type="Pfam" id="PF22725"/>
    </source>
</evidence>
<feature type="domain" description="Gfo/Idh/MocA-like oxidoreductase N-terminal" evidence="2">
    <location>
        <begin position="61"/>
        <end position="188"/>
    </location>
</feature>
<dbReference type="AlphaFoldDB" id="Q7UUF1"/>
<dbReference type="InterPro" id="IPR050463">
    <property type="entry name" value="Gfo/Idh/MocA_oxidrdct_glycsds"/>
</dbReference>
<dbReference type="InterPro" id="IPR055170">
    <property type="entry name" value="GFO_IDH_MocA-like_dom"/>
</dbReference>
<dbReference type="InterPro" id="IPR006311">
    <property type="entry name" value="TAT_signal"/>
</dbReference>
<dbReference type="eggNOG" id="COG0673">
    <property type="taxonomic scope" value="Bacteria"/>
</dbReference>
<feature type="compositionally biased region" description="Basic and acidic residues" evidence="1">
    <location>
        <begin position="8"/>
        <end position="29"/>
    </location>
</feature>
<dbReference type="KEGG" id="rba:RB3330"/>
<dbReference type="Gene3D" id="3.30.360.10">
    <property type="entry name" value="Dihydrodipicolinate Reductase, domain 2"/>
    <property type="match status" value="1"/>
</dbReference>
<evidence type="ECO:0000256" key="1">
    <source>
        <dbReference type="SAM" id="MobiDB-lite"/>
    </source>
</evidence>
<evidence type="ECO:0000259" key="2">
    <source>
        <dbReference type="Pfam" id="PF01408"/>
    </source>
</evidence>
<dbReference type="SUPFAM" id="SSF51735">
    <property type="entry name" value="NAD(P)-binding Rossmann-fold domains"/>
    <property type="match status" value="1"/>
</dbReference>
<accession>Q7UUF1</accession>
<dbReference type="InParanoid" id="Q7UUF1"/>
<keyword evidence="5" id="KW-1185">Reference proteome</keyword>
<dbReference type="GO" id="GO:0000166">
    <property type="term" value="F:nucleotide binding"/>
    <property type="evidence" value="ECO:0007669"/>
    <property type="project" value="InterPro"/>
</dbReference>
<dbReference type="Pfam" id="PF22725">
    <property type="entry name" value="GFO_IDH_MocA_C3"/>
    <property type="match status" value="1"/>
</dbReference>
<evidence type="ECO:0000313" key="5">
    <source>
        <dbReference type="Proteomes" id="UP000001025"/>
    </source>
</evidence>
<reference evidence="4 5" key="1">
    <citation type="journal article" date="2003" name="Proc. Natl. Acad. Sci. U.S.A.">
        <title>Complete genome sequence of the marine planctomycete Pirellula sp. strain 1.</title>
        <authorList>
            <person name="Gloeckner F.O."/>
            <person name="Kube M."/>
            <person name="Bauer M."/>
            <person name="Teeling H."/>
            <person name="Lombardot T."/>
            <person name="Ludwig W."/>
            <person name="Gade D."/>
            <person name="Beck A."/>
            <person name="Borzym K."/>
            <person name="Heitmann K."/>
            <person name="Rabus R."/>
            <person name="Schlesner H."/>
            <person name="Amann R."/>
            <person name="Reinhardt R."/>
        </authorList>
    </citation>
    <scope>NUCLEOTIDE SEQUENCE [LARGE SCALE GENOMIC DNA]</scope>
    <source>
        <strain evidence="5">DSM 10527 / NCIMB 13988 / SH1</strain>
    </source>
</reference>
<dbReference type="InterPro" id="IPR000683">
    <property type="entry name" value="Gfo/Idh/MocA-like_OxRdtase_N"/>
</dbReference>
<dbReference type="OrthoDB" id="253515at2"/>
<dbReference type="STRING" id="243090.RB3330"/>
<sequence length="451" mass="49307">MFPSEPDMNDKLNRTTSDHPTTTRREVLRRGASASAALAATVGASRMVHTQAASADPDRKIKIGIVGAGGRGTGAVNDSFSINDNIELVTIADLDPGNAERLRTGMTRRHGDKINVADDRIHSGLDAYKAVLEDPEVEVVFLTTSPAFRPSHIAEAVKAGKHVFAEKPSCVDPAGYRICVAAHEEAKKNGTAIVTGTQYRRQSNYMEAVKRIHDGEIGDIIGMTSRYCSQGIWYKNRAEGVSDTQYQLNNWMHFIWLSGDQIAEQAVHNIDLMNWVMQGPPVSAYGSGGRFTRPDDSEMWDSMSIDYMYSDERPVSFMCRQIPGSTAENGSTVRGTKGFAIIGAGSSGSTFLDRSGKETLKLEGSIADAYRQEHKDLIDSIRSGEAIVELLETAKSSLTAVMGRMAAYTGKKVTWDFVANESELDLFPKDLQWDGSRPEPSYAIPGKTKLI</sequence>
<gene>
    <name evidence="4" type="ordered locus">RB3330</name>
</gene>
<dbReference type="EnsemblBacteria" id="CAD73129">
    <property type="protein sequence ID" value="CAD73129"/>
    <property type="gene ID" value="RB3330"/>
</dbReference>
<protein>
    <submittedName>
        <fullName evidence="4">Probable dehydrogenase</fullName>
    </submittedName>
</protein>
<feature type="domain" description="GFO/IDH/MocA-like oxidoreductase" evidence="3">
    <location>
        <begin position="206"/>
        <end position="339"/>
    </location>
</feature>
<dbReference type="PANTHER" id="PTHR43818:SF5">
    <property type="entry name" value="OXIDOREDUCTASE FAMILY PROTEIN"/>
    <property type="match status" value="1"/>
</dbReference>
<dbReference type="Pfam" id="PF01408">
    <property type="entry name" value="GFO_IDH_MocA"/>
    <property type="match status" value="1"/>
</dbReference>
<dbReference type="Gene3D" id="3.40.50.720">
    <property type="entry name" value="NAD(P)-binding Rossmann-like Domain"/>
    <property type="match status" value="1"/>
</dbReference>
<dbReference type="InterPro" id="IPR036291">
    <property type="entry name" value="NAD(P)-bd_dom_sf"/>
</dbReference>
<dbReference type="Proteomes" id="UP000001025">
    <property type="component" value="Chromosome"/>
</dbReference>
<dbReference type="PROSITE" id="PS51318">
    <property type="entry name" value="TAT"/>
    <property type="match status" value="1"/>
</dbReference>
<name>Q7UUF1_RHOBA</name>
<dbReference type="HOGENOM" id="CLU_640667_0_0_0"/>
<dbReference type="EMBL" id="BX294138">
    <property type="protein sequence ID" value="CAD73129.1"/>
    <property type="molecule type" value="Genomic_DNA"/>
</dbReference>
<dbReference type="PATRIC" id="fig|243090.15.peg.1537"/>
<evidence type="ECO:0000313" key="4">
    <source>
        <dbReference type="EMBL" id="CAD73129.1"/>
    </source>
</evidence>
<dbReference type="SUPFAM" id="SSF55347">
    <property type="entry name" value="Glyceraldehyde-3-phosphate dehydrogenase-like, C-terminal domain"/>
    <property type="match status" value="1"/>
</dbReference>
<proteinExistence type="predicted"/>
<organism evidence="4 5">
    <name type="scientific">Rhodopirellula baltica (strain DSM 10527 / NCIMB 13988 / SH1)</name>
    <dbReference type="NCBI Taxonomy" id="243090"/>
    <lineage>
        <taxon>Bacteria</taxon>
        <taxon>Pseudomonadati</taxon>
        <taxon>Planctomycetota</taxon>
        <taxon>Planctomycetia</taxon>
        <taxon>Pirellulales</taxon>
        <taxon>Pirellulaceae</taxon>
        <taxon>Rhodopirellula</taxon>
    </lineage>
</organism>
<dbReference type="PANTHER" id="PTHR43818">
    <property type="entry name" value="BCDNA.GH03377"/>
    <property type="match status" value="1"/>
</dbReference>